<dbReference type="AlphaFoldDB" id="A0A1D1W216"/>
<dbReference type="EMBL" id="BDGG01000015">
    <property type="protein sequence ID" value="GAV07306.1"/>
    <property type="molecule type" value="Genomic_DNA"/>
</dbReference>
<proteinExistence type="predicted"/>
<gene>
    <name evidence="1" type="primary">RvY_17158</name>
    <name evidence="1" type="synonym">RvY_17158.2</name>
    <name evidence="1" type="ORF">RvY_17158-2</name>
</gene>
<sequence length="194" mass="21734">MSSLEIDLVHISGFVSEESVRLADCRNAKGAWCELFPETECNTKTGLCDCPSGFFNAANNTHPKCLRFSELPCVRNDDCPEVLLQAKSMSVLLQTLCRKVTDGAKEKTILRKTCACPPKFRTNEDQDGCEQNSDCMQYPDYCENYPNTTCVDDERGNGQCKCDSNKGFVSEPFAKDYIPEMEVCTCKCCCDKFD</sequence>
<name>A0A1D1W216_RAMVA</name>
<reference evidence="1 2" key="1">
    <citation type="journal article" date="2016" name="Nat. Commun.">
        <title>Extremotolerant tardigrade genome and improved radiotolerance of human cultured cells by tardigrade-unique protein.</title>
        <authorList>
            <person name="Hashimoto T."/>
            <person name="Horikawa D.D."/>
            <person name="Saito Y."/>
            <person name="Kuwahara H."/>
            <person name="Kozuka-Hata H."/>
            <person name="Shin-I T."/>
            <person name="Minakuchi Y."/>
            <person name="Ohishi K."/>
            <person name="Motoyama A."/>
            <person name="Aizu T."/>
            <person name="Enomoto A."/>
            <person name="Kondo K."/>
            <person name="Tanaka S."/>
            <person name="Hara Y."/>
            <person name="Koshikawa S."/>
            <person name="Sagara H."/>
            <person name="Miura T."/>
            <person name="Yokobori S."/>
            <person name="Miyagawa K."/>
            <person name="Suzuki Y."/>
            <person name="Kubo T."/>
            <person name="Oyama M."/>
            <person name="Kohara Y."/>
            <person name="Fujiyama A."/>
            <person name="Arakawa K."/>
            <person name="Katayama T."/>
            <person name="Toyoda A."/>
            <person name="Kunieda T."/>
        </authorList>
    </citation>
    <scope>NUCLEOTIDE SEQUENCE [LARGE SCALE GENOMIC DNA]</scope>
    <source>
        <strain evidence="1 2">YOKOZUNA-1</strain>
    </source>
</reference>
<dbReference type="Proteomes" id="UP000186922">
    <property type="component" value="Unassembled WGS sequence"/>
</dbReference>
<comment type="caution">
    <text evidence="1">The sequence shown here is derived from an EMBL/GenBank/DDBJ whole genome shotgun (WGS) entry which is preliminary data.</text>
</comment>
<organism evidence="1 2">
    <name type="scientific">Ramazzottius varieornatus</name>
    <name type="common">Water bear</name>
    <name type="synonym">Tardigrade</name>
    <dbReference type="NCBI Taxonomy" id="947166"/>
    <lineage>
        <taxon>Eukaryota</taxon>
        <taxon>Metazoa</taxon>
        <taxon>Ecdysozoa</taxon>
        <taxon>Tardigrada</taxon>
        <taxon>Eutardigrada</taxon>
        <taxon>Parachela</taxon>
        <taxon>Hypsibioidea</taxon>
        <taxon>Ramazzottiidae</taxon>
        <taxon>Ramazzottius</taxon>
    </lineage>
</organism>
<evidence type="ECO:0000313" key="1">
    <source>
        <dbReference type="EMBL" id="GAV07306.1"/>
    </source>
</evidence>
<accession>A0A1D1W216</accession>
<protein>
    <submittedName>
        <fullName evidence="1">Uncharacterized protein</fullName>
    </submittedName>
</protein>
<keyword evidence="2" id="KW-1185">Reference proteome</keyword>
<evidence type="ECO:0000313" key="2">
    <source>
        <dbReference type="Proteomes" id="UP000186922"/>
    </source>
</evidence>